<dbReference type="InterPro" id="IPR014729">
    <property type="entry name" value="Rossmann-like_a/b/a_fold"/>
</dbReference>
<dbReference type="AlphaFoldDB" id="A0AAN8PPY0"/>
<reference evidence="2 3" key="1">
    <citation type="submission" date="2024-01" db="EMBL/GenBank/DDBJ databases">
        <title>The genome of the rayed Mediterranean limpet Patella caerulea (Linnaeus, 1758).</title>
        <authorList>
            <person name="Anh-Thu Weber A."/>
            <person name="Halstead-Nussloch G."/>
        </authorList>
    </citation>
    <scope>NUCLEOTIDE SEQUENCE [LARGE SCALE GENOMIC DNA]</scope>
    <source>
        <strain evidence="2">AATW-2023a</strain>
        <tissue evidence="2">Whole specimen</tissue>
    </source>
</reference>
<comment type="caution">
    <text evidence="2">The sequence shown here is derived from an EMBL/GenBank/DDBJ whole genome shotgun (WGS) entry which is preliminary data.</text>
</comment>
<protein>
    <recommendedName>
        <fullName evidence="1">UspA domain-containing protein</fullName>
    </recommendedName>
</protein>
<dbReference type="InterPro" id="IPR006016">
    <property type="entry name" value="UspA"/>
</dbReference>
<evidence type="ECO:0000313" key="3">
    <source>
        <dbReference type="Proteomes" id="UP001347796"/>
    </source>
</evidence>
<accession>A0AAN8PPY0</accession>
<name>A0AAN8PPY0_PATCE</name>
<evidence type="ECO:0000259" key="1">
    <source>
        <dbReference type="Pfam" id="PF00582"/>
    </source>
</evidence>
<dbReference type="EMBL" id="JAZGQO010000010">
    <property type="protein sequence ID" value="KAK6175601.1"/>
    <property type="molecule type" value="Genomic_DNA"/>
</dbReference>
<dbReference type="Proteomes" id="UP001347796">
    <property type="component" value="Unassembled WGS sequence"/>
</dbReference>
<dbReference type="SUPFAM" id="SSF52402">
    <property type="entry name" value="Adenine nucleotide alpha hydrolases-like"/>
    <property type="match status" value="1"/>
</dbReference>
<dbReference type="Pfam" id="PF00582">
    <property type="entry name" value="Usp"/>
    <property type="match status" value="1"/>
</dbReference>
<gene>
    <name evidence="2" type="ORF">SNE40_014028</name>
</gene>
<dbReference type="PANTHER" id="PTHR31964:SF113">
    <property type="entry name" value="USPA DOMAIN-CONTAINING PROTEIN"/>
    <property type="match status" value="1"/>
</dbReference>
<proteinExistence type="predicted"/>
<sequence>MARRVIGVAVDGSNQSQNAFNWFIDNLYREGDSVVLIHIAEFNLSVGVSPDVDAICKLVKEQEEKVSTLTGQLTEILKKKGIPGKVVRETGKPGEAIIGVAQKENVSSLVMGTRGLGTFKRTVLGSVSDFVLHNADVPVTVVPS</sequence>
<dbReference type="InterPro" id="IPR006015">
    <property type="entry name" value="Universal_stress_UspA"/>
</dbReference>
<dbReference type="PRINTS" id="PR01438">
    <property type="entry name" value="UNVRSLSTRESS"/>
</dbReference>
<keyword evidence="3" id="KW-1185">Reference proteome</keyword>
<feature type="domain" description="UspA" evidence="1">
    <location>
        <begin position="4"/>
        <end position="143"/>
    </location>
</feature>
<dbReference type="Gene3D" id="3.40.50.620">
    <property type="entry name" value="HUPs"/>
    <property type="match status" value="1"/>
</dbReference>
<organism evidence="2 3">
    <name type="scientific">Patella caerulea</name>
    <name type="common">Rayed Mediterranean limpet</name>
    <dbReference type="NCBI Taxonomy" id="87958"/>
    <lineage>
        <taxon>Eukaryota</taxon>
        <taxon>Metazoa</taxon>
        <taxon>Spiralia</taxon>
        <taxon>Lophotrochozoa</taxon>
        <taxon>Mollusca</taxon>
        <taxon>Gastropoda</taxon>
        <taxon>Patellogastropoda</taxon>
        <taxon>Patelloidea</taxon>
        <taxon>Patellidae</taxon>
        <taxon>Patella</taxon>
    </lineage>
</organism>
<dbReference type="CDD" id="cd23659">
    <property type="entry name" value="USP_At3g01520-like"/>
    <property type="match status" value="1"/>
</dbReference>
<evidence type="ECO:0000313" key="2">
    <source>
        <dbReference type="EMBL" id="KAK6175601.1"/>
    </source>
</evidence>
<dbReference type="PANTHER" id="PTHR31964">
    <property type="entry name" value="ADENINE NUCLEOTIDE ALPHA HYDROLASES-LIKE SUPERFAMILY PROTEIN"/>
    <property type="match status" value="1"/>
</dbReference>